<keyword evidence="5" id="KW-0411">Iron-sulfur</keyword>
<dbReference type="AlphaFoldDB" id="A0A5C6C4H7"/>
<feature type="domain" description="Radical SAM core" evidence="7">
    <location>
        <begin position="44"/>
        <end position="263"/>
    </location>
</feature>
<name>A0A5C6C4H7_9BACT</name>
<dbReference type="PANTHER" id="PTHR43524:SF1">
    <property type="entry name" value="RADICAL SAM SUPERFAMILY PROTEIN"/>
    <property type="match status" value="1"/>
</dbReference>
<dbReference type="Gene3D" id="3.20.20.70">
    <property type="entry name" value="Aldolase class I"/>
    <property type="match status" value="1"/>
</dbReference>
<dbReference type="SFLD" id="SFLDG01067">
    <property type="entry name" value="SPASM/twitch_domain_containing"/>
    <property type="match status" value="1"/>
</dbReference>
<evidence type="ECO:0000313" key="9">
    <source>
        <dbReference type="Proteomes" id="UP000319908"/>
    </source>
</evidence>
<dbReference type="SFLD" id="SFLDS00029">
    <property type="entry name" value="Radical_SAM"/>
    <property type="match status" value="1"/>
</dbReference>
<dbReference type="InterPro" id="IPR058240">
    <property type="entry name" value="rSAM_sf"/>
</dbReference>
<dbReference type="GO" id="GO:0051536">
    <property type="term" value="F:iron-sulfur cluster binding"/>
    <property type="evidence" value="ECO:0007669"/>
    <property type="project" value="UniProtKB-KW"/>
</dbReference>
<organism evidence="8 9">
    <name type="scientific">Allorhodopirellula heiligendammensis</name>
    <dbReference type="NCBI Taxonomy" id="2714739"/>
    <lineage>
        <taxon>Bacteria</taxon>
        <taxon>Pseudomonadati</taxon>
        <taxon>Planctomycetota</taxon>
        <taxon>Planctomycetia</taxon>
        <taxon>Pirellulales</taxon>
        <taxon>Pirellulaceae</taxon>
        <taxon>Allorhodopirellula</taxon>
    </lineage>
</organism>
<dbReference type="GO" id="GO:0046872">
    <property type="term" value="F:metal ion binding"/>
    <property type="evidence" value="ECO:0007669"/>
    <property type="project" value="UniProtKB-KW"/>
</dbReference>
<dbReference type="GO" id="GO:0003824">
    <property type="term" value="F:catalytic activity"/>
    <property type="evidence" value="ECO:0007669"/>
    <property type="project" value="InterPro"/>
</dbReference>
<dbReference type="PANTHER" id="PTHR43524">
    <property type="entry name" value="RADICAL SAM SUPERFAMILY PROTEIN"/>
    <property type="match status" value="1"/>
</dbReference>
<dbReference type="Proteomes" id="UP000319908">
    <property type="component" value="Unassembled WGS sequence"/>
</dbReference>
<sequence>MYLKMARRFAVETDKRLLAKAVWMLGVKGLRSIHRHKRRLKKGEFFPPFLYMSVINSCNLRCQGCWVDVAAKQSRIELDAASKTIREAKAMGNSFFGILGGEPFMHKDLLTLFETHPDVYFQVFTNGHFITDEVAARLRKCGNVTPLISVEGSEIISDTRRGRDGVLNQTMEGIEAAIRNKLLVGVCTSVCKSNIDDLVTDRWVDRLIEMGVMYCWFHIYRPVGPEPNPQLALSSEEQRRVRQFVVDTRATKPIVVIDAYHDDAGNALCPAVTGFTHHIGPWGDIEPCPVIQLATESIHDDRPLAETFNNSEFLRDFRELTAGTTRGCVIMERPDLLVELANKHGARDTTARGVVMDELAAVSPRRSQYQPGDEIPERSLVYRWAKKYAFNDFGAYGKHFDAAHYQDPDQKSPAPTNPKSPEVVSIGLPE</sequence>
<gene>
    <name evidence="8" type="ORF">Poly21_10680</name>
</gene>
<dbReference type="Pfam" id="PF04055">
    <property type="entry name" value="Radical_SAM"/>
    <property type="match status" value="1"/>
</dbReference>
<keyword evidence="4" id="KW-0408">Iron</keyword>
<reference evidence="8 9" key="1">
    <citation type="journal article" date="2020" name="Antonie Van Leeuwenhoek">
        <title>Rhodopirellula heiligendammensis sp. nov., Rhodopirellula pilleata sp. nov., and Rhodopirellula solitaria sp. nov. isolated from natural or artificial marine surfaces in Northern Germany and California, USA, and emended description of the genus Rhodopirellula.</title>
        <authorList>
            <person name="Kallscheuer N."/>
            <person name="Wiegand S."/>
            <person name="Jogler M."/>
            <person name="Boedeker C."/>
            <person name="Peeters S.H."/>
            <person name="Rast P."/>
            <person name="Heuer A."/>
            <person name="Jetten M.S.M."/>
            <person name="Rohde M."/>
            <person name="Jogler C."/>
        </authorList>
    </citation>
    <scope>NUCLEOTIDE SEQUENCE [LARGE SCALE GENOMIC DNA]</scope>
    <source>
        <strain evidence="8 9">Poly21</strain>
    </source>
</reference>
<comment type="caution">
    <text evidence="8">The sequence shown here is derived from an EMBL/GenBank/DDBJ whole genome shotgun (WGS) entry which is preliminary data.</text>
</comment>
<evidence type="ECO:0000259" key="7">
    <source>
        <dbReference type="PROSITE" id="PS51918"/>
    </source>
</evidence>
<proteinExistence type="predicted"/>
<evidence type="ECO:0000256" key="1">
    <source>
        <dbReference type="ARBA" id="ARBA00001966"/>
    </source>
</evidence>
<keyword evidence="9" id="KW-1185">Reference proteome</keyword>
<keyword evidence="3" id="KW-0479">Metal-binding</keyword>
<dbReference type="SUPFAM" id="SSF102114">
    <property type="entry name" value="Radical SAM enzymes"/>
    <property type="match status" value="1"/>
</dbReference>
<protein>
    <submittedName>
        <fullName evidence="8">Pyrroloquinoline quinone biosynthesis protein PqqE</fullName>
    </submittedName>
</protein>
<dbReference type="EMBL" id="SJPU01000001">
    <property type="protein sequence ID" value="TWU18897.1"/>
    <property type="molecule type" value="Genomic_DNA"/>
</dbReference>
<evidence type="ECO:0000256" key="4">
    <source>
        <dbReference type="ARBA" id="ARBA00023004"/>
    </source>
</evidence>
<comment type="cofactor">
    <cofactor evidence="1">
        <name>[4Fe-4S] cluster</name>
        <dbReference type="ChEBI" id="CHEBI:49883"/>
    </cofactor>
</comment>
<evidence type="ECO:0000256" key="3">
    <source>
        <dbReference type="ARBA" id="ARBA00022723"/>
    </source>
</evidence>
<feature type="region of interest" description="Disordered" evidence="6">
    <location>
        <begin position="404"/>
        <end position="430"/>
    </location>
</feature>
<dbReference type="CDD" id="cd21128">
    <property type="entry name" value="SPASM_rSAM"/>
    <property type="match status" value="1"/>
</dbReference>
<dbReference type="PROSITE" id="PS51918">
    <property type="entry name" value="RADICAL_SAM"/>
    <property type="match status" value="1"/>
</dbReference>
<keyword evidence="2" id="KW-0949">S-adenosyl-L-methionine</keyword>
<evidence type="ECO:0000256" key="6">
    <source>
        <dbReference type="SAM" id="MobiDB-lite"/>
    </source>
</evidence>
<dbReference type="CDD" id="cd01335">
    <property type="entry name" value="Radical_SAM"/>
    <property type="match status" value="1"/>
</dbReference>
<evidence type="ECO:0000256" key="5">
    <source>
        <dbReference type="ARBA" id="ARBA00023014"/>
    </source>
</evidence>
<dbReference type="InterPro" id="IPR013785">
    <property type="entry name" value="Aldolase_TIM"/>
</dbReference>
<evidence type="ECO:0000256" key="2">
    <source>
        <dbReference type="ARBA" id="ARBA00022691"/>
    </source>
</evidence>
<accession>A0A5C6C4H7</accession>
<evidence type="ECO:0000313" key="8">
    <source>
        <dbReference type="EMBL" id="TWU18897.1"/>
    </source>
</evidence>
<dbReference type="InterPro" id="IPR007197">
    <property type="entry name" value="rSAM"/>
</dbReference>